<evidence type="ECO:0000256" key="3">
    <source>
        <dbReference type="ARBA" id="ARBA00022691"/>
    </source>
</evidence>
<dbReference type="SUPFAM" id="SSF46785">
    <property type="entry name" value="Winged helix' DNA-binding domain"/>
    <property type="match status" value="1"/>
</dbReference>
<organism evidence="5 6">
    <name type="scientific">Glonium stellatum</name>
    <dbReference type="NCBI Taxonomy" id="574774"/>
    <lineage>
        <taxon>Eukaryota</taxon>
        <taxon>Fungi</taxon>
        <taxon>Dikarya</taxon>
        <taxon>Ascomycota</taxon>
        <taxon>Pezizomycotina</taxon>
        <taxon>Dothideomycetes</taxon>
        <taxon>Pleosporomycetidae</taxon>
        <taxon>Gloniales</taxon>
        <taxon>Gloniaceae</taxon>
        <taxon>Glonium</taxon>
    </lineage>
</organism>
<gene>
    <name evidence="5" type="ORF">AOQ84DRAFT_219752</name>
</gene>
<keyword evidence="6" id="KW-1185">Reference proteome</keyword>
<keyword evidence="3" id="KW-0949">S-adenosyl-L-methionine</keyword>
<evidence type="ECO:0000313" key="5">
    <source>
        <dbReference type="EMBL" id="OCL15473.1"/>
    </source>
</evidence>
<dbReference type="SUPFAM" id="SSF53335">
    <property type="entry name" value="S-adenosyl-L-methionine-dependent methyltransferases"/>
    <property type="match status" value="1"/>
</dbReference>
<evidence type="ECO:0000259" key="4">
    <source>
        <dbReference type="Pfam" id="PF00891"/>
    </source>
</evidence>
<sequence>MGPSSLTALAEQLLNDSRLLDSYNEANGLEPVSFDHESFVDLLEDIEDHRKNVINIAQDLKRLAQGPRDLLFETLNTFNDLANFHFIYHHKIPQYIPLGDISYAELAVATGLDEILLRRMLHHAMIYRTIAESNEGRIQHSIASRMLKEDSEAMDAAGFLLEELFMVGAMEKYPNSGEPNETGFNMAFNTSRPFYLKLEATPKGLMVDVGGGHGAVSMALAKATTHMNFVVQDLPNTATQGEKLLPTSLQGRVSFMAHDFFEEQPVKCADVYFLRYILHNWSDKYARRILKSLIPALKDSSRIVCYEFLPGDRPTTLWTEKQPLNMNMIQAIGWNSIERTASDWKRLFSSVDKRLRFLGTRTPPGCSVSLIKAEFHLGANGATTQ</sequence>
<keyword evidence="1 5" id="KW-0489">Methyltransferase</keyword>
<dbReference type="Gene3D" id="3.40.50.150">
    <property type="entry name" value="Vaccinia Virus protein VP39"/>
    <property type="match status" value="1"/>
</dbReference>
<dbReference type="Proteomes" id="UP000250140">
    <property type="component" value="Unassembled WGS sequence"/>
</dbReference>
<dbReference type="EMBL" id="KV748444">
    <property type="protein sequence ID" value="OCL15473.1"/>
    <property type="molecule type" value="Genomic_DNA"/>
</dbReference>
<evidence type="ECO:0000256" key="1">
    <source>
        <dbReference type="ARBA" id="ARBA00022603"/>
    </source>
</evidence>
<dbReference type="InterPro" id="IPR036390">
    <property type="entry name" value="WH_DNA-bd_sf"/>
</dbReference>
<dbReference type="Gene3D" id="1.10.10.10">
    <property type="entry name" value="Winged helix-like DNA-binding domain superfamily/Winged helix DNA-binding domain"/>
    <property type="match status" value="1"/>
</dbReference>
<evidence type="ECO:0000256" key="2">
    <source>
        <dbReference type="ARBA" id="ARBA00022679"/>
    </source>
</evidence>
<dbReference type="GO" id="GO:0008171">
    <property type="term" value="F:O-methyltransferase activity"/>
    <property type="evidence" value="ECO:0007669"/>
    <property type="project" value="InterPro"/>
</dbReference>
<dbReference type="AlphaFoldDB" id="A0A8E2FEK5"/>
<dbReference type="InterPro" id="IPR016461">
    <property type="entry name" value="COMT-like"/>
</dbReference>
<name>A0A8E2FEK5_9PEZI</name>
<dbReference type="InterPro" id="IPR029063">
    <property type="entry name" value="SAM-dependent_MTases_sf"/>
</dbReference>
<dbReference type="Pfam" id="PF00891">
    <property type="entry name" value="Methyltransf_2"/>
    <property type="match status" value="1"/>
</dbReference>
<dbReference type="PANTHER" id="PTHR43712:SF16">
    <property type="entry name" value="O-METHYLTRANSFERASE ELCB"/>
    <property type="match status" value="1"/>
</dbReference>
<dbReference type="GO" id="GO:0032259">
    <property type="term" value="P:methylation"/>
    <property type="evidence" value="ECO:0007669"/>
    <property type="project" value="UniProtKB-KW"/>
</dbReference>
<reference evidence="5 6" key="1">
    <citation type="journal article" date="2016" name="Nat. Commun.">
        <title>Ectomycorrhizal ecology is imprinted in the genome of the dominant symbiotic fungus Cenococcum geophilum.</title>
        <authorList>
            <consortium name="DOE Joint Genome Institute"/>
            <person name="Peter M."/>
            <person name="Kohler A."/>
            <person name="Ohm R.A."/>
            <person name="Kuo A."/>
            <person name="Krutzmann J."/>
            <person name="Morin E."/>
            <person name="Arend M."/>
            <person name="Barry K.W."/>
            <person name="Binder M."/>
            <person name="Choi C."/>
            <person name="Clum A."/>
            <person name="Copeland A."/>
            <person name="Grisel N."/>
            <person name="Haridas S."/>
            <person name="Kipfer T."/>
            <person name="LaButti K."/>
            <person name="Lindquist E."/>
            <person name="Lipzen A."/>
            <person name="Maire R."/>
            <person name="Meier B."/>
            <person name="Mihaltcheva S."/>
            <person name="Molinier V."/>
            <person name="Murat C."/>
            <person name="Poggeler S."/>
            <person name="Quandt C.A."/>
            <person name="Sperisen C."/>
            <person name="Tritt A."/>
            <person name="Tisserant E."/>
            <person name="Crous P.W."/>
            <person name="Henrissat B."/>
            <person name="Nehls U."/>
            <person name="Egli S."/>
            <person name="Spatafora J.W."/>
            <person name="Grigoriev I.V."/>
            <person name="Martin F.M."/>
        </authorList>
    </citation>
    <scope>NUCLEOTIDE SEQUENCE [LARGE SCALE GENOMIC DNA]</scope>
    <source>
        <strain evidence="5 6">CBS 207.34</strain>
    </source>
</reference>
<dbReference type="InterPro" id="IPR036388">
    <property type="entry name" value="WH-like_DNA-bd_sf"/>
</dbReference>
<keyword evidence="2 5" id="KW-0808">Transferase</keyword>
<dbReference type="OrthoDB" id="1606438at2759"/>
<feature type="domain" description="O-methyltransferase C-terminal" evidence="4">
    <location>
        <begin position="205"/>
        <end position="350"/>
    </location>
</feature>
<protein>
    <submittedName>
        <fullName evidence="5">Putative O-methyltransferase</fullName>
    </submittedName>
</protein>
<dbReference type="PROSITE" id="PS51683">
    <property type="entry name" value="SAM_OMT_II"/>
    <property type="match status" value="1"/>
</dbReference>
<evidence type="ECO:0000313" key="6">
    <source>
        <dbReference type="Proteomes" id="UP000250140"/>
    </source>
</evidence>
<accession>A0A8E2FEK5</accession>
<proteinExistence type="predicted"/>
<dbReference type="InterPro" id="IPR001077">
    <property type="entry name" value="COMT_C"/>
</dbReference>
<dbReference type="PANTHER" id="PTHR43712">
    <property type="entry name" value="PUTATIVE (AFU_ORTHOLOGUE AFUA_4G14580)-RELATED"/>
    <property type="match status" value="1"/>
</dbReference>